<organism evidence="5 6">
    <name type="scientific">Parendozoicomonas haliclonae</name>
    <dbReference type="NCBI Taxonomy" id="1960125"/>
    <lineage>
        <taxon>Bacteria</taxon>
        <taxon>Pseudomonadati</taxon>
        <taxon>Pseudomonadota</taxon>
        <taxon>Gammaproteobacteria</taxon>
        <taxon>Oceanospirillales</taxon>
        <taxon>Endozoicomonadaceae</taxon>
        <taxon>Parendozoicomonas</taxon>
    </lineage>
</organism>
<protein>
    <submittedName>
        <fullName evidence="5">DNA-binding transcriptional repressor AcrR</fullName>
    </submittedName>
</protein>
<evidence type="ECO:0000313" key="6">
    <source>
        <dbReference type="Proteomes" id="UP000196573"/>
    </source>
</evidence>
<dbReference type="OrthoDB" id="9816320at2"/>
<dbReference type="Proteomes" id="UP000196573">
    <property type="component" value="Unassembled WGS sequence"/>
</dbReference>
<dbReference type="EMBL" id="FWPT01000005">
    <property type="protein sequence ID" value="SMA47029.1"/>
    <property type="molecule type" value="Genomic_DNA"/>
</dbReference>
<sequence>MSTETTNMRTVAIRKSPRQKRSQEKVERILDEARLILTEQGLEQLTTNHIARRSGMSIGSIYQYFPNKQSILNELYLRWLKGVRDVVVGFDTDETNGRNFYEVAAELLPAIFQAELHSELDSRFQDELKKGMALYPELTEIEQEHGDIIVSTLSSLLYRVGVHIDDETRHHLAYFLYMQSDCLEAMLIDTNCSPEQAFTWFNQAIHGVMQNYLPDHDE</sequence>
<accession>A0A1X7AJN7</accession>
<dbReference type="InterPro" id="IPR001647">
    <property type="entry name" value="HTH_TetR"/>
</dbReference>
<keyword evidence="1 2" id="KW-0238">DNA-binding</keyword>
<name>A0A1X7AJN7_9GAMM</name>
<feature type="domain" description="HTH tetR-type" evidence="4">
    <location>
        <begin position="23"/>
        <end position="83"/>
    </location>
</feature>
<evidence type="ECO:0000256" key="3">
    <source>
        <dbReference type="SAM" id="MobiDB-lite"/>
    </source>
</evidence>
<dbReference type="SUPFAM" id="SSF46689">
    <property type="entry name" value="Homeodomain-like"/>
    <property type="match status" value="1"/>
</dbReference>
<evidence type="ECO:0000256" key="1">
    <source>
        <dbReference type="ARBA" id="ARBA00023125"/>
    </source>
</evidence>
<gene>
    <name evidence="5" type="ORF">EHSB41UT_02286</name>
</gene>
<keyword evidence="6" id="KW-1185">Reference proteome</keyword>
<dbReference type="PANTHER" id="PTHR30055">
    <property type="entry name" value="HTH-TYPE TRANSCRIPTIONAL REGULATOR RUTR"/>
    <property type="match status" value="1"/>
</dbReference>
<dbReference type="InterPro" id="IPR050109">
    <property type="entry name" value="HTH-type_TetR-like_transc_reg"/>
</dbReference>
<evidence type="ECO:0000259" key="4">
    <source>
        <dbReference type="PROSITE" id="PS50977"/>
    </source>
</evidence>
<dbReference type="RefSeq" id="WP_133060482.1">
    <property type="nucleotide sequence ID" value="NZ_CBCSCN010000003.1"/>
</dbReference>
<dbReference type="PANTHER" id="PTHR30055:SF226">
    <property type="entry name" value="HTH-TYPE TRANSCRIPTIONAL REGULATOR PKSA"/>
    <property type="match status" value="1"/>
</dbReference>
<evidence type="ECO:0000256" key="2">
    <source>
        <dbReference type="PROSITE-ProRule" id="PRU00335"/>
    </source>
</evidence>
<dbReference type="GO" id="GO:0003700">
    <property type="term" value="F:DNA-binding transcription factor activity"/>
    <property type="evidence" value="ECO:0007669"/>
    <property type="project" value="TreeGrafter"/>
</dbReference>
<dbReference type="PRINTS" id="PR00455">
    <property type="entry name" value="HTHTETR"/>
</dbReference>
<dbReference type="Pfam" id="PF00440">
    <property type="entry name" value="TetR_N"/>
    <property type="match status" value="1"/>
</dbReference>
<evidence type="ECO:0000313" key="5">
    <source>
        <dbReference type="EMBL" id="SMA47029.1"/>
    </source>
</evidence>
<dbReference type="Gene3D" id="1.10.357.10">
    <property type="entry name" value="Tetracycline Repressor, domain 2"/>
    <property type="match status" value="1"/>
</dbReference>
<proteinExistence type="predicted"/>
<feature type="region of interest" description="Disordered" evidence="3">
    <location>
        <begin position="1"/>
        <end position="24"/>
    </location>
</feature>
<dbReference type="AlphaFoldDB" id="A0A1X7AJN7"/>
<reference evidence="5 6" key="1">
    <citation type="submission" date="2017-03" db="EMBL/GenBank/DDBJ databases">
        <authorList>
            <person name="Afonso C.L."/>
            <person name="Miller P.J."/>
            <person name="Scott M.A."/>
            <person name="Spackman E."/>
            <person name="Goraichik I."/>
            <person name="Dimitrov K.M."/>
            <person name="Suarez D.L."/>
            <person name="Swayne D.E."/>
        </authorList>
    </citation>
    <scope>NUCLEOTIDE SEQUENCE [LARGE SCALE GENOMIC DNA]</scope>
    <source>
        <strain evidence="5">SB41UT1</strain>
    </source>
</reference>
<dbReference type="PROSITE" id="PS50977">
    <property type="entry name" value="HTH_TETR_2"/>
    <property type="match status" value="1"/>
</dbReference>
<feature type="DNA-binding region" description="H-T-H motif" evidence="2">
    <location>
        <begin position="46"/>
        <end position="65"/>
    </location>
</feature>
<dbReference type="InterPro" id="IPR009057">
    <property type="entry name" value="Homeodomain-like_sf"/>
</dbReference>
<dbReference type="GO" id="GO:0000976">
    <property type="term" value="F:transcription cis-regulatory region binding"/>
    <property type="evidence" value="ECO:0007669"/>
    <property type="project" value="TreeGrafter"/>
</dbReference>